<protein>
    <submittedName>
        <fullName evidence="1">RNA helicase</fullName>
    </submittedName>
</protein>
<evidence type="ECO:0000313" key="2">
    <source>
        <dbReference type="Proteomes" id="UP001237642"/>
    </source>
</evidence>
<sequence>MAICRVLDSEKPGDEIAGDLLDLVGDSAFETVQDLLSEGLVDAVHHGMFVLKSDRKVPGSESRMPSYGYVLSGKLINFGTKRGKSRDTGLIGNDSELSSKSFSSLIQASEKKRIFDDLIGTGGESTATALPQGTVKKHHNS</sequence>
<keyword evidence="2" id="KW-1185">Reference proteome</keyword>
<keyword evidence="1" id="KW-0067">ATP-binding</keyword>
<reference evidence="1" key="2">
    <citation type="submission" date="2023-05" db="EMBL/GenBank/DDBJ databases">
        <authorList>
            <person name="Schelkunov M.I."/>
        </authorList>
    </citation>
    <scope>NUCLEOTIDE SEQUENCE</scope>
    <source>
        <strain evidence="1">Hsosn_3</strain>
        <tissue evidence="1">Leaf</tissue>
    </source>
</reference>
<evidence type="ECO:0000313" key="1">
    <source>
        <dbReference type="EMBL" id="KAK1394464.1"/>
    </source>
</evidence>
<name>A0AAD8IYM9_9APIA</name>
<keyword evidence="1" id="KW-0347">Helicase</keyword>
<organism evidence="1 2">
    <name type="scientific">Heracleum sosnowskyi</name>
    <dbReference type="NCBI Taxonomy" id="360622"/>
    <lineage>
        <taxon>Eukaryota</taxon>
        <taxon>Viridiplantae</taxon>
        <taxon>Streptophyta</taxon>
        <taxon>Embryophyta</taxon>
        <taxon>Tracheophyta</taxon>
        <taxon>Spermatophyta</taxon>
        <taxon>Magnoliopsida</taxon>
        <taxon>eudicotyledons</taxon>
        <taxon>Gunneridae</taxon>
        <taxon>Pentapetalae</taxon>
        <taxon>asterids</taxon>
        <taxon>campanulids</taxon>
        <taxon>Apiales</taxon>
        <taxon>Apiaceae</taxon>
        <taxon>Apioideae</taxon>
        <taxon>apioid superclade</taxon>
        <taxon>Tordylieae</taxon>
        <taxon>Tordyliinae</taxon>
        <taxon>Heracleum</taxon>
    </lineage>
</organism>
<keyword evidence="1" id="KW-0547">Nucleotide-binding</keyword>
<proteinExistence type="predicted"/>
<keyword evidence="1" id="KW-0378">Hydrolase</keyword>
<accession>A0AAD8IYM9</accession>
<gene>
    <name evidence="1" type="ORF">POM88_013520</name>
</gene>
<dbReference type="Proteomes" id="UP001237642">
    <property type="component" value="Unassembled WGS sequence"/>
</dbReference>
<comment type="caution">
    <text evidence="1">The sequence shown here is derived from an EMBL/GenBank/DDBJ whole genome shotgun (WGS) entry which is preliminary data.</text>
</comment>
<dbReference type="AlphaFoldDB" id="A0AAD8IYM9"/>
<dbReference type="EMBL" id="JAUIZM010000003">
    <property type="protein sequence ID" value="KAK1394464.1"/>
    <property type="molecule type" value="Genomic_DNA"/>
</dbReference>
<reference evidence="1" key="1">
    <citation type="submission" date="2023-02" db="EMBL/GenBank/DDBJ databases">
        <title>Genome of toxic invasive species Heracleum sosnowskyi carries increased number of genes despite the absence of recent whole-genome duplications.</title>
        <authorList>
            <person name="Schelkunov M."/>
            <person name="Shtratnikova V."/>
            <person name="Makarenko M."/>
            <person name="Klepikova A."/>
            <person name="Omelchenko D."/>
            <person name="Novikova G."/>
            <person name="Obukhova E."/>
            <person name="Bogdanov V."/>
            <person name="Penin A."/>
            <person name="Logacheva M."/>
        </authorList>
    </citation>
    <scope>NUCLEOTIDE SEQUENCE</scope>
    <source>
        <strain evidence="1">Hsosn_3</strain>
        <tissue evidence="1">Leaf</tissue>
    </source>
</reference>
<dbReference type="GO" id="GO:0004386">
    <property type="term" value="F:helicase activity"/>
    <property type="evidence" value="ECO:0007669"/>
    <property type="project" value="UniProtKB-KW"/>
</dbReference>